<organism evidence="1 2">
    <name type="scientific">Colletotrichum spaethianum</name>
    <dbReference type="NCBI Taxonomy" id="700344"/>
    <lineage>
        <taxon>Eukaryota</taxon>
        <taxon>Fungi</taxon>
        <taxon>Dikarya</taxon>
        <taxon>Ascomycota</taxon>
        <taxon>Pezizomycotina</taxon>
        <taxon>Sordariomycetes</taxon>
        <taxon>Hypocreomycetidae</taxon>
        <taxon>Glomerellales</taxon>
        <taxon>Glomerellaceae</taxon>
        <taxon>Colletotrichum</taxon>
        <taxon>Colletotrichum spaethianum species complex</taxon>
    </lineage>
</organism>
<dbReference type="EMBL" id="BQXU01000018">
    <property type="protein sequence ID" value="GKT46945.1"/>
    <property type="molecule type" value="Genomic_DNA"/>
</dbReference>
<dbReference type="AlphaFoldDB" id="A0AA37LJ51"/>
<accession>A0AA37LJ51</accession>
<comment type="caution">
    <text evidence="1">The sequence shown here is derived from an EMBL/GenBank/DDBJ whole genome shotgun (WGS) entry which is preliminary data.</text>
</comment>
<dbReference type="GeneID" id="73327928"/>
<name>A0AA37LJ51_9PEZI</name>
<sequence length="237" mass="23456">MCSAHLLGGVNLGNVGKEVEDTAGVTPLVVVPGDQLDEVVVQGDTGLGIEDGGVGVADHVGGDNVVLGKLTLEGTVSGLLDGLLDLVVGGTLLNADSQVNDGDVGSGHTHGHAGELAVELRNDLADSLGGTGAAGNDVLSSSAATTPVLGGRTVNGLLGDGSGVALSVELDLLAVDDKVVAILLDVTVEDAVGGVVLEHVGLRDDVSATKILLAFDAHSSHVVPFTNIQSQIVGSES</sequence>
<evidence type="ECO:0000313" key="2">
    <source>
        <dbReference type="Proteomes" id="UP001055115"/>
    </source>
</evidence>
<evidence type="ECO:0000313" key="1">
    <source>
        <dbReference type="EMBL" id="GKT46945.1"/>
    </source>
</evidence>
<keyword evidence="2" id="KW-1185">Reference proteome</keyword>
<dbReference type="RefSeq" id="XP_049129295.1">
    <property type="nucleotide sequence ID" value="XM_049273338.1"/>
</dbReference>
<dbReference type="Proteomes" id="UP001055115">
    <property type="component" value="Unassembled WGS sequence"/>
</dbReference>
<gene>
    <name evidence="1" type="ORF">ColSpa_07126</name>
</gene>
<reference evidence="1 2" key="1">
    <citation type="submission" date="2022-03" db="EMBL/GenBank/DDBJ databases">
        <title>Genome data of Colletotrichum spp.</title>
        <authorList>
            <person name="Utami Y.D."/>
            <person name="Hiruma K."/>
        </authorList>
    </citation>
    <scope>NUCLEOTIDE SEQUENCE [LARGE SCALE GENOMIC DNA]</scope>
    <source>
        <strain evidence="1 2">MAFF 239500</strain>
    </source>
</reference>
<protein>
    <submittedName>
        <fullName evidence="1">Uncharacterized protein</fullName>
    </submittedName>
</protein>
<proteinExistence type="predicted"/>